<dbReference type="InterPro" id="IPR050307">
    <property type="entry name" value="Sterol_Desaturase_Related"/>
</dbReference>
<keyword evidence="2 5" id="KW-0812">Transmembrane</keyword>
<evidence type="ECO:0000256" key="2">
    <source>
        <dbReference type="ARBA" id="ARBA00022692"/>
    </source>
</evidence>
<proteinExistence type="predicted"/>
<dbReference type="KEGG" id="asem:NNL22_16490"/>
<feature type="transmembrane region" description="Helical" evidence="5">
    <location>
        <begin position="66"/>
        <end position="91"/>
    </location>
</feature>
<keyword evidence="3 5" id="KW-1133">Transmembrane helix</keyword>
<dbReference type="AlphaFoldDB" id="A0A9E8KPW4"/>
<dbReference type="GO" id="GO:0005506">
    <property type="term" value="F:iron ion binding"/>
    <property type="evidence" value="ECO:0007669"/>
    <property type="project" value="InterPro"/>
</dbReference>
<evidence type="ECO:0000256" key="4">
    <source>
        <dbReference type="ARBA" id="ARBA00023136"/>
    </source>
</evidence>
<dbReference type="InterPro" id="IPR006694">
    <property type="entry name" value="Fatty_acid_hydroxylase"/>
</dbReference>
<gene>
    <name evidence="7" type="ORF">NNL22_16490</name>
</gene>
<evidence type="ECO:0000313" key="8">
    <source>
        <dbReference type="Proteomes" id="UP001164472"/>
    </source>
</evidence>
<comment type="subcellular location">
    <subcellularLocation>
        <location evidence="1">Membrane</location>
    </subcellularLocation>
</comment>
<dbReference type="PANTHER" id="PTHR11863">
    <property type="entry name" value="STEROL DESATURASE"/>
    <property type="match status" value="1"/>
</dbReference>
<evidence type="ECO:0000259" key="6">
    <source>
        <dbReference type="Pfam" id="PF04116"/>
    </source>
</evidence>
<feature type="transmembrane region" description="Helical" evidence="5">
    <location>
        <begin position="162"/>
        <end position="187"/>
    </location>
</feature>
<dbReference type="EMBL" id="CP101527">
    <property type="protein sequence ID" value="UZW74600.1"/>
    <property type="molecule type" value="Genomic_DNA"/>
</dbReference>
<dbReference type="GO" id="GO:0008610">
    <property type="term" value="P:lipid biosynthetic process"/>
    <property type="evidence" value="ECO:0007669"/>
    <property type="project" value="InterPro"/>
</dbReference>
<feature type="transmembrane region" description="Helical" evidence="5">
    <location>
        <begin position="103"/>
        <end position="124"/>
    </location>
</feature>
<protein>
    <submittedName>
        <fullName evidence="7">Sterol desaturase family protein</fullName>
    </submittedName>
</protein>
<reference evidence="7" key="1">
    <citation type="submission" date="2022-07" db="EMBL/GenBank/DDBJ databases">
        <title>Alkalimarinus sp. nov., isolated from gut of a Alitta virens.</title>
        <authorList>
            <person name="Yang A.I."/>
            <person name="Shin N.-R."/>
        </authorList>
    </citation>
    <scope>NUCLEOTIDE SEQUENCE</scope>
    <source>
        <strain evidence="7">FA028</strain>
    </source>
</reference>
<evidence type="ECO:0000256" key="1">
    <source>
        <dbReference type="ARBA" id="ARBA00004370"/>
    </source>
</evidence>
<evidence type="ECO:0000256" key="3">
    <source>
        <dbReference type="ARBA" id="ARBA00022989"/>
    </source>
</evidence>
<evidence type="ECO:0000256" key="5">
    <source>
        <dbReference type="SAM" id="Phobius"/>
    </source>
</evidence>
<dbReference type="GO" id="GO:0016491">
    <property type="term" value="F:oxidoreductase activity"/>
    <property type="evidence" value="ECO:0007669"/>
    <property type="project" value="InterPro"/>
</dbReference>
<name>A0A9E8KPW4_9ALTE</name>
<sequence>MNTFLSNWAALYEDPMFILFPVMTLALSVGSFLLFAFPWTLLAWFDPKWARPYKIQNKPFQVGKYFLPNLARITINSTMMLLLLILVWPLLRLSNVHLGEVPPWYVWVIQIVFFLILDDFLFYWMHRYMHENKWVLKHIHSVHHRIKNTCALDGNYFHWVEFVLIGSLAMLGPVILGSHLYVIYAWIIIRNLEAADGHAGYDFPWNPLRFLPLYDGPVYHDFHHARFKGNYAGALHYVDRYFGTYIKEYLEYKRTHSYPGLSANQAASENKPI</sequence>
<dbReference type="Proteomes" id="UP001164472">
    <property type="component" value="Chromosome"/>
</dbReference>
<accession>A0A9E8KPW4</accession>
<keyword evidence="4 5" id="KW-0472">Membrane</keyword>
<organism evidence="7 8">
    <name type="scientific">Alkalimarinus sediminis</name>
    <dbReference type="NCBI Taxonomy" id="1632866"/>
    <lineage>
        <taxon>Bacteria</taxon>
        <taxon>Pseudomonadati</taxon>
        <taxon>Pseudomonadota</taxon>
        <taxon>Gammaproteobacteria</taxon>
        <taxon>Alteromonadales</taxon>
        <taxon>Alteromonadaceae</taxon>
        <taxon>Alkalimarinus</taxon>
    </lineage>
</organism>
<dbReference type="Pfam" id="PF04116">
    <property type="entry name" value="FA_hydroxylase"/>
    <property type="match status" value="1"/>
</dbReference>
<dbReference type="RefSeq" id="WP_251812687.1">
    <property type="nucleotide sequence ID" value="NZ_CP101527.1"/>
</dbReference>
<feature type="transmembrane region" description="Helical" evidence="5">
    <location>
        <begin position="20"/>
        <end position="45"/>
    </location>
</feature>
<dbReference type="GO" id="GO:0016020">
    <property type="term" value="C:membrane"/>
    <property type="evidence" value="ECO:0007669"/>
    <property type="project" value="UniProtKB-SubCell"/>
</dbReference>
<keyword evidence="8" id="KW-1185">Reference proteome</keyword>
<feature type="domain" description="Fatty acid hydroxylase" evidence="6">
    <location>
        <begin position="112"/>
        <end position="244"/>
    </location>
</feature>
<evidence type="ECO:0000313" key="7">
    <source>
        <dbReference type="EMBL" id="UZW74600.1"/>
    </source>
</evidence>